<sequence length="199" mass="21201">MRLSARALGVVAALGLAAAGLAGCGSTSTEVRAPKFTVPTPPPLEQQGRPGSAGQANTFLTSWVHGLSQAADPDGRAALADGCHDDAGCLHLIRAAATLPKPAKNVYYENWSVGFTQAIQADPKHPDSWTVVIRPTWVAYDKPLDGRYDGWTTRTPVRVRLALVGKDVQTDWRLWLTPLPAGTHADGGVQLSRPKYGDI</sequence>
<accession>A0A8J4AFA8</accession>
<gene>
    <name evidence="3" type="ORF">NUM_28270</name>
</gene>
<protein>
    <recommendedName>
        <fullName evidence="5">Lipoprotein</fullName>
    </recommendedName>
</protein>
<evidence type="ECO:0000256" key="1">
    <source>
        <dbReference type="SAM" id="MobiDB-lite"/>
    </source>
</evidence>
<keyword evidence="4" id="KW-1185">Reference proteome</keyword>
<feature type="signal peptide" evidence="2">
    <location>
        <begin position="1"/>
        <end position="22"/>
    </location>
</feature>
<proteinExistence type="predicted"/>
<feature type="region of interest" description="Disordered" evidence="1">
    <location>
        <begin position="32"/>
        <end position="55"/>
    </location>
</feature>
<reference evidence="4" key="1">
    <citation type="journal article" date="2021" name="Int. J. Syst. Evol. Microbiol.">
        <title>Actinocatenispora comari sp. nov., an endophytic actinomycete isolated from aerial parts of Comarum salesowianum.</title>
        <authorList>
            <person name="Oyunbileg N."/>
            <person name="Iizaka Y."/>
            <person name="Hamada M."/>
            <person name="Davaapurev B.O."/>
            <person name="Fukumoto A."/>
            <person name="Tsetseg B."/>
            <person name="Kato F."/>
            <person name="Tamura T."/>
            <person name="Batkhuu J."/>
            <person name="Anzai Y."/>
        </authorList>
    </citation>
    <scope>NUCLEOTIDE SEQUENCE [LARGE SCALE GENOMIC DNA]</scope>
    <source>
        <strain evidence="4">NUM-2625</strain>
    </source>
</reference>
<comment type="caution">
    <text evidence="3">The sequence shown here is derived from an EMBL/GenBank/DDBJ whole genome shotgun (WGS) entry which is preliminary data.</text>
</comment>
<evidence type="ECO:0000256" key="2">
    <source>
        <dbReference type="SAM" id="SignalP"/>
    </source>
</evidence>
<feature type="chain" id="PRO_5039413620" description="Lipoprotein" evidence="2">
    <location>
        <begin position="23"/>
        <end position="199"/>
    </location>
</feature>
<name>A0A8J4AFA8_9ACTN</name>
<keyword evidence="2" id="KW-0732">Signal</keyword>
<organism evidence="3 4">
    <name type="scientific">Actinocatenispora comari</name>
    <dbReference type="NCBI Taxonomy" id="2807577"/>
    <lineage>
        <taxon>Bacteria</taxon>
        <taxon>Bacillati</taxon>
        <taxon>Actinomycetota</taxon>
        <taxon>Actinomycetes</taxon>
        <taxon>Micromonosporales</taxon>
        <taxon>Micromonosporaceae</taxon>
        <taxon>Actinocatenispora</taxon>
    </lineage>
</organism>
<evidence type="ECO:0000313" key="4">
    <source>
        <dbReference type="Proteomes" id="UP000614996"/>
    </source>
</evidence>
<dbReference type="Proteomes" id="UP000614996">
    <property type="component" value="Unassembled WGS sequence"/>
</dbReference>
<dbReference type="EMBL" id="BOPO01000049">
    <property type="protein sequence ID" value="GIL27573.1"/>
    <property type="molecule type" value="Genomic_DNA"/>
</dbReference>
<dbReference type="AlphaFoldDB" id="A0A8J4AFA8"/>
<dbReference type="RefSeq" id="WP_207125321.1">
    <property type="nucleotide sequence ID" value="NZ_BOPO01000049.1"/>
</dbReference>
<evidence type="ECO:0000313" key="3">
    <source>
        <dbReference type="EMBL" id="GIL27573.1"/>
    </source>
</evidence>
<evidence type="ECO:0008006" key="5">
    <source>
        <dbReference type="Google" id="ProtNLM"/>
    </source>
</evidence>
<dbReference type="PROSITE" id="PS51257">
    <property type="entry name" value="PROKAR_LIPOPROTEIN"/>
    <property type="match status" value="1"/>
</dbReference>